<protein>
    <submittedName>
        <fullName evidence="3">Uncharacterized protein</fullName>
    </submittedName>
</protein>
<evidence type="ECO:0000259" key="2">
    <source>
        <dbReference type="Pfam" id="PF24758"/>
    </source>
</evidence>
<accession>A0A0D3GPN6</accession>
<proteinExistence type="predicted"/>
<dbReference type="Pfam" id="PF24758">
    <property type="entry name" value="LRR_At5g56370"/>
    <property type="match status" value="1"/>
</dbReference>
<dbReference type="InterPro" id="IPR053781">
    <property type="entry name" value="F-box_AtFBL13-like"/>
</dbReference>
<evidence type="ECO:0000313" key="4">
    <source>
        <dbReference type="Proteomes" id="UP000026960"/>
    </source>
</evidence>
<dbReference type="CDD" id="cd22160">
    <property type="entry name" value="F-box_AtFBL13-like"/>
    <property type="match status" value="1"/>
</dbReference>
<dbReference type="EnsemblPlants" id="OBART07G10360.1">
    <property type="protein sequence ID" value="OBART07G10360.1"/>
    <property type="gene ID" value="OBART07G10360"/>
</dbReference>
<sequence length="488" mass="54529">MAPESSQPAKKRRTYRCRCCGFPKKGHVCAAAAAAPGDLPLLPSPEEEEKVDGISALPDDVLHTIISLLPTMGGAKTQVLSSRWLPLWRSAPLNLDDAEIPDLWEDFLLNVITEIITDHRGPTWRLSITKLARVNEFRGDLVATLDDLLRSGTLDGLEELRFHYRPNMTAPDPLPPAATRFSCLRVASFGFCSFPGAGVLGGVAFPNLQELTLLAITNSEDTLHAMISACPVLRSLLLRDNDAFRRVRISSPTLVSLGLCSRTSDMEELIIDNTPSLERLLMFRSSDKLPRVVSVFSAPKLEVLGCLSDGISDEHYGVVVWPQQLRVNSMAMLRTVKILAFRIEENSLDATVHILRCFPCVQKLHITLAEGLFVPDIHNGLVDDAAAIECLDLHLKEIVVRNYRGQKSHAAFAKFFVLNASVLKVMTFRACVRLSKKWLSNQRRLLRLREKASPNARFEFSCDGYFMDYYYNHSQRSHQLSVGDPFDD</sequence>
<dbReference type="STRING" id="65489.A0A0D3GPN6"/>
<dbReference type="InterPro" id="IPR055411">
    <property type="entry name" value="LRR_FXL15/At3g58940/PEG3-like"/>
</dbReference>
<dbReference type="AlphaFoldDB" id="A0A0D3GPN6"/>
<evidence type="ECO:0000259" key="1">
    <source>
        <dbReference type="Pfam" id="PF08387"/>
    </source>
</evidence>
<organism evidence="3">
    <name type="scientific">Oryza barthii</name>
    <dbReference type="NCBI Taxonomy" id="65489"/>
    <lineage>
        <taxon>Eukaryota</taxon>
        <taxon>Viridiplantae</taxon>
        <taxon>Streptophyta</taxon>
        <taxon>Embryophyta</taxon>
        <taxon>Tracheophyta</taxon>
        <taxon>Spermatophyta</taxon>
        <taxon>Magnoliopsida</taxon>
        <taxon>Liliopsida</taxon>
        <taxon>Poales</taxon>
        <taxon>Poaceae</taxon>
        <taxon>BOP clade</taxon>
        <taxon>Oryzoideae</taxon>
        <taxon>Oryzeae</taxon>
        <taxon>Oryzinae</taxon>
        <taxon>Oryza</taxon>
    </lineage>
</organism>
<feature type="domain" description="FBD" evidence="1">
    <location>
        <begin position="388"/>
        <end position="428"/>
    </location>
</feature>
<dbReference type="Pfam" id="PF08387">
    <property type="entry name" value="FBD"/>
    <property type="match status" value="1"/>
</dbReference>
<dbReference type="Gene3D" id="3.80.10.10">
    <property type="entry name" value="Ribonuclease Inhibitor"/>
    <property type="match status" value="1"/>
</dbReference>
<dbReference type="InterPro" id="IPR036047">
    <property type="entry name" value="F-box-like_dom_sf"/>
</dbReference>
<dbReference type="InterPro" id="IPR032675">
    <property type="entry name" value="LRR_dom_sf"/>
</dbReference>
<feature type="domain" description="F-box/LRR-repeat protein 15/At3g58940/PEG3-like LRR" evidence="2">
    <location>
        <begin position="145"/>
        <end position="366"/>
    </location>
</feature>
<reference evidence="3" key="2">
    <citation type="submission" date="2015-03" db="UniProtKB">
        <authorList>
            <consortium name="EnsemblPlants"/>
        </authorList>
    </citation>
    <scope>IDENTIFICATION</scope>
</reference>
<dbReference type="PANTHER" id="PTHR32141:SF172">
    <property type="entry name" value="OS07G0286300 PROTEIN"/>
    <property type="match status" value="1"/>
</dbReference>
<dbReference type="PANTHER" id="PTHR32141">
    <property type="match status" value="1"/>
</dbReference>
<dbReference type="PaxDb" id="65489-OBART07G10360.1"/>
<dbReference type="Gramene" id="OBART07G10360.1">
    <property type="protein sequence ID" value="OBART07G10360.1"/>
    <property type="gene ID" value="OBART07G10360"/>
</dbReference>
<dbReference type="Proteomes" id="UP000026960">
    <property type="component" value="Chromosome 7"/>
</dbReference>
<dbReference type="InterPro" id="IPR006566">
    <property type="entry name" value="FBD"/>
</dbReference>
<dbReference type="InterPro" id="IPR055302">
    <property type="entry name" value="F-box_dom-containing"/>
</dbReference>
<reference evidence="3" key="1">
    <citation type="journal article" date="2009" name="Rice">
        <title>De Novo Next Generation Sequencing of Plant Genomes.</title>
        <authorList>
            <person name="Rounsley S."/>
            <person name="Marri P.R."/>
            <person name="Yu Y."/>
            <person name="He R."/>
            <person name="Sisneros N."/>
            <person name="Goicoechea J.L."/>
            <person name="Lee S.J."/>
            <person name="Angelova A."/>
            <person name="Kudrna D."/>
            <person name="Luo M."/>
            <person name="Affourtit J."/>
            <person name="Desany B."/>
            <person name="Knight J."/>
            <person name="Niazi F."/>
            <person name="Egholm M."/>
            <person name="Wing R.A."/>
        </authorList>
    </citation>
    <scope>NUCLEOTIDE SEQUENCE [LARGE SCALE GENOMIC DNA]</scope>
    <source>
        <strain evidence="3">cv. IRGC 105608</strain>
    </source>
</reference>
<dbReference type="eggNOG" id="ENOG502SXR2">
    <property type="taxonomic scope" value="Eukaryota"/>
</dbReference>
<evidence type="ECO:0000313" key="3">
    <source>
        <dbReference type="EnsemblPlants" id="OBART07G10360.1"/>
    </source>
</evidence>
<dbReference type="HOGENOM" id="CLU_023151_0_1_1"/>
<keyword evidence="4" id="KW-1185">Reference proteome</keyword>
<dbReference type="SUPFAM" id="SSF52047">
    <property type="entry name" value="RNI-like"/>
    <property type="match status" value="1"/>
</dbReference>
<dbReference type="SUPFAM" id="SSF81383">
    <property type="entry name" value="F-box domain"/>
    <property type="match status" value="1"/>
</dbReference>
<name>A0A0D3GPN6_9ORYZ</name>